<evidence type="ECO:0000313" key="2">
    <source>
        <dbReference type="Proteomes" id="UP001165653"/>
    </source>
</evidence>
<sequence length="254" mass="29245">MNLAVMFAFTGSTSHYWPRQAKWAVSSLVRSTWQGEIKIWRGWEKPLFPHGRQFLSEEYFDFSAELESFSLGDTSAKEHLHCSFLYFTWLKKFLSTIPVDRYKWILLFDADVVFLRDIGHLLKSSRQLILHRYIAEGCEKIDGGFLALRSEIFHDFILIWMAELKIAVESHWDKSRSEIISEIVSKRGWTMDRFEAGEVLTTTSSDALLFDAFDAAVVHVNPSSSDLRTRISSGLFLSSILGEGWGGIWDSLEM</sequence>
<comment type="caution">
    <text evidence="1">The sequence shown here is derived from an EMBL/GenBank/DDBJ whole genome shotgun (WGS) entry which is preliminary data.</text>
</comment>
<organism evidence="1 2">
    <name type="scientific">Luteolibacter rhizosphaerae</name>
    <dbReference type="NCBI Taxonomy" id="2989719"/>
    <lineage>
        <taxon>Bacteria</taxon>
        <taxon>Pseudomonadati</taxon>
        <taxon>Verrucomicrobiota</taxon>
        <taxon>Verrucomicrobiia</taxon>
        <taxon>Verrucomicrobiales</taxon>
        <taxon>Verrucomicrobiaceae</taxon>
        <taxon>Luteolibacter</taxon>
    </lineage>
</organism>
<keyword evidence="2" id="KW-1185">Reference proteome</keyword>
<accession>A0ABT3G411</accession>
<evidence type="ECO:0008006" key="3">
    <source>
        <dbReference type="Google" id="ProtNLM"/>
    </source>
</evidence>
<proteinExistence type="predicted"/>
<dbReference type="InterPro" id="IPR029044">
    <property type="entry name" value="Nucleotide-diphossugar_trans"/>
</dbReference>
<reference evidence="1" key="1">
    <citation type="submission" date="2022-10" db="EMBL/GenBank/DDBJ databases">
        <title>Luteolibacter sp. GHJ8, whole genome shotgun sequencing project.</title>
        <authorList>
            <person name="Zhao G."/>
            <person name="Shen L."/>
        </authorList>
    </citation>
    <scope>NUCLEOTIDE SEQUENCE</scope>
    <source>
        <strain evidence="1">GHJ8</strain>
    </source>
</reference>
<dbReference type="Proteomes" id="UP001165653">
    <property type="component" value="Unassembled WGS sequence"/>
</dbReference>
<dbReference type="RefSeq" id="WP_264513814.1">
    <property type="nucleotide sequence ID" value="NZ_JAPDDR010000005.1"/>
</dbReference>
<gene>
    <name evidence="1" type="ORF">OJ996_11930</name>
</gene>
<name>A0ABT3G411_9BACT</name>
<dbReference type="EMBL" id="JAPDDR010000005">
    <property type="protein sequence ID" value="MCW1914289.1"/>
    <property type="molecule type" value="Genomic_DNA"/>
</dbReference>
<protein>
    <recommendedName>
        <fullName evidence="3">Nucleotide-diphospho-sugar transferase domain-containing protein</fullName>
    </recommendedName>
</protein>
<dbReference type="SUPFAM" id="SSF53448">
    <property type="entry name" value="Nucleotide-diphospho-sugar transferases"/>
    <property type="match status" value="1"/>
</dbReference>
<evidence type="ECO:0000313" key="1">
    <source>
        <dbReference type="EMBL" id="MCW1914289.1"/>
    </source>
</evidence>